<dbReference type="Gene3D" id="1.10.260.40">
    <property type="entry name" value="lambda repressor-like DNA-binding domains"/>
    <property type="match status" value="1"/>
</dbReference>
<dbReference type="CDD" id="cd00093">
    <property type="entry name" value="HTH_XRE"/>
    <property type="match status" value="1"/>
</dbReference>
<dbReference type="InterPro" id="IPR011990">
    <property type="entry name" value="TPR-like_helical_dom_sf"/>
</dbReference>
<dbReference type="InterPro" id="IPR010982">
    <property type="entry name" value="Lambda_DNA-bd_dom_sf"/>
</dbReference>
<evidence type="ECO:0000256" key="3">
    <source>
        <dbReference type="ARBA" id="ARBA00022737"/>
    </source>
</evidence>
<accession>A0ABR8PXY5</accession>
<dbReference type="PANTHER" id="PTHR46630">
    <property type="entry name" value="TETRATRICOPEPTIDE REPEAT PROTEIN 29"/>
    <property type="match status" value="1"/>
</dbReference>
<dbReference type="Proteomes" id="UP000627781">
    <property type="component" value="Unassembled WGS sequence"/>
</dbReference>
<dbReference type="SUPFAM" id="SSF47413">
    <property type="entry name" value="lambda repressor-like DNA-binding domains"/>
    <property type="match status" value="1"/>
</dbReference>
<dbReference type="InterPro" id="IPR001387">
    <property type="entry name" value="Cro/C1-type_HTH"/>
</dbReference>
<keyword evidence="4" id="KW-0802">TPR repeat</keyword>
<dbReference type="RefSeq" id="WP_143318147.1">
    <property type="nucleotide sequence ID" value="NZ_JACSRA010000033.1"/>
</dbReference>
<comment type="subcellular location">
    <subcellularLocation>
        <location evidence="1">Cytoplasm</location>
    </subcellularLocation>
</comment>
<gene>
    <name evidence="7" type="ORF">H9661_16900</name>
</gene>
<dbReference type="PANTHER" id="PTHR46630:SF1">
    <property type="entry name" value="TETRATRICOPEPTIDE REPEAT PROTEIN 29"/>
    <property type="match status" value="1"/>
</dbReference>
<evidence type="ECO:0000313" key="7">
    <source>
        <dbReference type="EMBL" id="MBD7913033.1"/>
    </source>
</evidence>
<dbReference type="InterPro" id="IPR019734">
    <property type="entry name" value="TPR_rpt"/>
</dbReference>
<dbReference type="EMBL" id="JACSRA010000033">
    <property type="protein sequence ID" value="MBD7913033.1"/>
    <property type="molecule type" value="Genomic_DNA"/>
</dbReference>
<evidence type="ECO:0000256" key="5">
    <source>
        <dbReference type="ARBA" id="ARBA00038253"/>
    </source>
</evidence>
<dbReference type="PROSITE" id="PS50943">
    <property type="entry name" value="HTH_CROC1"/>
    <property type="match status" value="1"/>
</dbReference>
<feature type="domain" description="HTH cro/C1-type" evidence="6">
    <location>
        <begin position="10"/>
        <end position="63"/>
    </location>
</feature>
<comment type="caution">
    <text evidence="7">The sequence shown here is derived from an EMBL/GenBank/DDBJ whole genome shotgun (WGS) entry which is preliminary data.</text>
</comment>
<keyword evidence="2" id="KW-0963">Cytoplasm</keyword>
<protein>
    <submittedName>
        <fullName evidence="7">Helix-turn-helix transcriptional regulator</fullName>
    </submittedName>
</protein>
<dbReference type="SMART" id="SM00530">
    <property type="entry name" value="HTH_XRE"/>
    <property type="match status" value="1"/>
</dbReference>
<dbReference type="Gene3D" id="1.25.40.10">
    <property type="entry name" value="Tetratricopeptide repeat domain"/>
    <property type="match status" value="2"/>
</dbReference>
<dbReference type="Pfam" id="PF01381">
    <property type="entry name" value="HTH_3"/>
    <property type="match status" value="1"/>
</dbReference>
<evidence type="ECO:0000256" key="2">
    <source>
        <dbReference type="ARBA" id="ARBA00022490"/>
    </source>
</evidence>
<organism evidence="7 8">
    <name type="scientific">Clostridium cibarium</name>
    <dbReference type="NCBI Taxonomy" id="2762247"/>
    <lineage>
        <taxon>Bacteria</taxon>
        <taxon>Bacillati</taxon>
        <taxon>Bacillota</taxon>
        <taxon>Clostridia</taxon>
        <taxon>Eubacteriales</taxon>
        <taxon>Clostridiaceae</taxon>
        <taxon>Clostridium</taxon>
    </lineage>
</organism>
<dbReference type="SUPFAM" id="SSF48452">
    <property type="entry name" value="TPR-like"/>
    <property type="match status" value="3"/>
</dbReference>
<proteinExistence type="inferred from homology"/>
<keyword evidence="3" id="KW-0677">Repeat</keyword>
<evidence type="ECO:0000313" key="8">
    <source>
        <dbReference type="Proteomes" id="UP000627781"/>
    </source>
</evidence>
<evidence type="ECO:0000256" key="4">
    <source>
        <dbReference type="ARBA" id="ARBA00022803"/>
    </source>
</evidence>
<keyword evidence="8" id="KW-1185">Reference proteome</keyword>
<dbReference type="InterPro" id="IPR051476">
    <property type="entry name" value="Bac_ResReg_Asp_Phosphatase"/>
</dbReference>
<comment type="similarity">
    <text evidence="5">Belongs to the Rap family.</text>
</comment>
<name>A0ABR8PXY5_9CLOT</name>
<dbReference type="SMART" id="SM00028">
    <property type="entry name" value="TPR"/>
    <property type="match status" value="5"/>
</dbReference>
<reference evidence="7 8" key="1">
    <citation type="submission" date="2020-08" db="EMBL/GenBank/DDBJ databases">
        <title>A Genomic Blueprint of the Chicken Gut Microbiome.</title>
        <authorList>
            <person name="Gilroy R."/>
            <person name="Ravi A."/>
            <person name="Getino M."/>
            <person name="Pursley I."/>
            <person name="Horton D.L."/>
            <person name="Alikhan N.-F."/>
            <person name="Baker D."/>
            <person name="Gharbi K."/>
            <person name="Hall N."/>
            <person name="Watson M."/>
            <person name="Adriaenssens E.M."/>
            <person name="Foster-Nyarko E."/>
            <person name="Jarju S."/>
            <person name="Secka A."/>
            <person name="Antonio M."/>
            <person name="Oren A."/>
            <person name="Chaudhuri R."/>
            <person name="La Ragione R.M."/>
            <person name="Hildebrand F."/>
            <person name="Pallen M.J."/>
        </authorList>
    </citation>
    <scope>NUCLEOTIDE SEQUENCE [LARGE SCALE GENOMIC DNA]</scope>
    <source>
        <strain evidence="7 8">Sa3CVN1</strain>
    </source>
</reference>
<sequence length="433" mass="50259">MEILSLGEKIKRRRKELDMTLKDLAKDRITPGQISLVESGRSNPSMDLLEYLSVNLHTSVEYLMESEESQAEKISTYYSQVAESYILSGEYSLGESYIEKALIYAEKYNLEYRKAKILSLRGKISTFKGEIALAQQFFLSSNVIFIKNNNYEEIVETFLNLGKITINLKAYHSAGSYLKQAEKVYIDNKIGNDYMLGEIYYYISIIYFAMEDEEKSNKYACLAKDKFKQIYNREEYAKTLLHISEEYNENGDLVNAIKYSNKTLKIYEEINKLKNLSYIENNLGKIFYNFEKTEEAFKHFEIANGFAPNCDDDLLIETSLNICKNHLKLKNIDKCEMLLDEIIGKIKQGNIDKMIEYNLIKYRLYTIKDDFENAERMLNESYLIAKDGGLLQKAGEIAIILGKYYMDNKKVEEATRYLDQGVSLFKEVGVLQN</sequence>
<evidence type="ECO:0000256" key="1">
    <source>
        <dbReference type="ARBA" id="ARBA00004496"/>
    </source>
</evidence>
<evidence type="ECO:0000259" key="6">
    <source>
        <dbReference type="PROSITE" id="PS50943"/>
    </source>
</evidence>